<protein>
    <submittedName>
        <fullName evidence="2">DNA translocase FtsK</fullName>
    </submittedName>
</protein>
<proteinExistence type="predicted"/>
<reference evidence="2 3" key="1">
    <citation type="submission" date="2019-11" db="EMBL/GenBank/DDBJ databases">
        <title>Epiphytic Pseudomonas syringae from cherry orchards.</title>
        <authorList>
            <person name="Hulin M.T."/>
        </authorList>
    </citation>
    <scope>NUCLEOTIDE SEQUENCE [LARGE SCALE GENOMIC DNA]</scope>
    <source>
        <strain evidence="2 3">PA-6-9F</strain>
    </source>
</reference>
<feature type="domain" description="FtsK gamma" evidence="1">
    <location>
        <begin position="176"/>
        <end position="241"/>
    </location>
</feature>
<dbReference type="InterPro" id="IPR018541">
    <property type="entry name" value="Ftsk_gamma"/>
</dbReference>
<dbReference type="Proteomes" id="UP000814172">
    <property type="component" value="Unassembled WGS sequence"/>
</dbReference>
<gene>
    <name evidence="2" type="ORF">GIW75_03570</name>
</gene>
<dbReference type="PANTHER" id="PTHR22683:SF41">
    <property type="entry name" value="DNA TRANSLOCASE FTSK"/>
    <property type="match status" value="1"/>
</dbReference>
<dbReference type="InterPro" id="IPR050206">
    <property type="entry name" value="FtsK/SpoIIIE/SftA"/>
</dbReference>
<dbReference type="EMBL" id="WKEW01000006">
    <property type="protein sequence ID" value="MCF5056056.1"/>
    <property type="molecule type" value="Genomic_DNA"/>
</dbReference>
<comment type="caution">
    <text evidence="2">The sequence shown here is derived from an EMBL/GenBank/DDBJ whole genome shotgun (WGS) entry which is preliminary data.</text>
</comment>
<dbReference type="InterPro" id="IPR036390">
    <property type="entry name" value="WH_DNA-bd_sf"/>
</dbReference>
<dbReference type="Pfam" id="PF09397">
    <property type="entry name" value="FtsK_gamma"/>
    <property type="match status" value="1"/>
</dbReference>
<keyword evidence="3" id="KW-1185">Reference proteome</keyword>
<organism evidence="2 3">
    <name type="scientific">Pseudomonas proteolytica</name>
    <dbReference type="NCBI Taxonomy" id="219574"/>
    <lineage>
        <taxon>Bacteria</taxon>
        <taxon>Pseudomonadati</taxon>
        <taxon>Pseudomonadota</taxon>
        <taxon>Gammaproteobacteria</taxon>
        <taxon>Pseudomonadales</taxon>
        <taxon>Pseudomonadaceae</taxon>
        <taxon>Pseudomonas</taxon>
    </lineage>
</organism>
<name>A0AAW5A7A0_9PSED</name>
<evidence type="ECO:0000259" key="1">
    <source>
        <dbReference type="SMART" id="SM00843"/>
    </source>
</evidence>
<evidence type="ECO:0000313" key="2">
    <source>
        <dbReference type="EMBL" id="MCF5056056.1"/>
    </source>
</evidence>
<evidence type="ECO:0000313" key="3">
    <source>
        <dbReference type="Proteomes" id="UP000814172"/>
    </source>
</evidence>
<dbReference type="Gene3D" id="1.10.10.10">
    <property type="entry name" value="Winged helix-like DNA-binding domain superfamily/Winged helix DNA-binding domain"/>
    <property type="match status" value="1"/>
</dbReference>
<dbReference type="SUPFAM" id="SSF46785">
    <property type="entry name" value="Winged helix' DNA-binding domain"/>
    <property type="match status" value="1"/>
</dbReference>
<sequence length="353" mass="38375">MKTEHRDIIERAKLAGFEPSMLAHELLVHDLVNMVLFEVKNIHSPWSKLNEGCQQEVIDRAVKSATEAAHTAINIISSRNVEVVEVKVIDAKFKEKAITITANIDANDPNGGALAKVPGKMCLLVLAPTDYDDGLDFIQPDRDQKDLALHVSDLTGSLFQGGTGPDEPDGEDVFVGHDQDPLYASAVQFVASSRRASISAVQRALKVGYNRAARMIEWMEAQGVVTPMDTNGGREVIVAAPGEAVDASFDALEQADLDQAPSMLLAAQADHEKTFGKEFGDYDYDDAAQLIVLKAPEGHFEASWIQSRLAINSEQATTLLLRLLDNGVIKLEKEGPTALEHSYFVVATLADVT</sequence>
<dbReference type="InterPro" id="IPR036388">
    <property type="entry name" value="WH-like_DNA-bd_sf"/>
</dbReference>
<dbReference type="SMART" id="SM00843">
    <property type="entry name" value="Ftsk_gamma"/>
    <property type="match status" value="1"/>
</dbReference>
<dbReference type="PANTHER" id="PTHR22683">
    <property type="entry name" value="SPORULATION PROTEIN RELATED"/>
    <property type="match status" value="1"/>
</dbReference>
<accession>A0AAW5A7A0</accession>
<dbReference type="AlphaFoldDB" id="A0AAW5A7A0"/>